<protein>
    <recommendedName>
        <fullName evidence="3">DUF4304 domain-containing protein</fullName>
    </recommendedName>
</protein>
<proteinExistence type="predicted"/>
<evidence type="ECO:0000313" key="1">
    <source>
        <dbReference type="EMBL" id="QJB39375.1"/>
    </source>
</evidence>
<evidence type="ECO:0000313" key="2">
    <source>
        <dbReference type="Proteomes" id="UP000503144"/>
    </source>
</evidence>
<dbReference type="RefSeq" id="WP_168861126.1">
    <property type="nucleotide sequence ID" value="NZ_CP051204.2"/>
</dbReference>
<sequence>METKTRDIFLAACTKIAEQLAIHGFKPMQKAQTIRKTTRNKKVYLDIHFQSSVKNWSGGVMLWPYLSIASNELKRWQVQQHREGNATGTIFATRLENLTPLKNKTQDWNMAVSNQDNVIPKLCELIVAYTLPLVDLLEDTDQAVQFMVANGVAFNEHFDTRHQNLPIDFLCCFGSVALAQKAFDNYLLQQKLTASAKRFYEEIAAKGEAANRVVTDSTMRAAYRNQLTING</sequence>
<keyword evidence="2" id="KW-1185">Reference proteome</keyword>
<evidence type="ECO:0008006" key="3">
    <source>
        <dbReference type="Google" id="ProtNLM"/>
    </source>
</evidence>
<organism evidence="1 2">
    <name type="scientific">Chitinophaga oryzae</name>
    <dbReference type="NCBI Taxonomy" id="2725414"/>
    <lineage>
        <taxon>Bacteria</taxon>
        <taxon>Pseudomonadati</taxon>
        <taxon>Bacteroidota</taxon>
        <taxon>Chitinophagia</taxon>
        <taxon>Chitinophagales</taxon>
        <taxon>Chitinophagaceae</taxon>
        <taxon>Chitinophaga</taxon>
    </lineage>
</organism>
<gene>
    <name evidence="1" type="ORF">HF324_16510</name>
</gene>
<accession>A0ABX6LH01</accession>
<name>A0ABX6LH01_9BACT</name>
<reference evidence="1" key="1">
    <citation type="submission" date="2020-09" db="EMBL/GenBank/DDBJ databases">
        <authorList>
            <person name="Kittiwongwattana C."/>
        </authorList>
    </citation>
    <scope>NUCLEOTIDE SEQUENCE</scope>
    <source>
        <strain evidence="1">1303</strain>
    </source>
</reference>
<dbReference type="Proteomes" id="UP000503144">
    <property type="component" value="Chromosome"/>
</dbReference>
<dbReference type="EMBL" id="CP051204">
    <property type="protein sequence ID" value="QJB39375.1"/>
    <property type="molecule type" value="Genomic_DNA"/>
</dbReference>